<keyword evidence="1" id="KW-0732">Signal</keyword>
<evidence type="ECO:0000313" key="3">
    <source>
        <dbReference type="Proteomes" id="UP000265970"/>
    </source>
</evidence>
<dbReference type="Proteomes" id="UP000265970">
    <property type="component" value="Unassembled WGS sequence"/>
</dbReference>
<feature type="chain" id="PRO_5017370735" evidence="1">
    <location>
        <begin position="35"/>
        <end position="179"/>
    </location>
</feature>
<evidence type="ECO:0000256" key="1">
    <source>
        <dbReference type="SAM" id="SignalP"/>
    </source>
</evidence>
<name>A0A395XDN2_9BIFI</name>
<sequence length="179" mass="18103">MNDGRLRTTHRLARAIMALLAILAIGFAPIPAHAAEAPRTAVASQTVTGRRTVSVASDGRGLTLGLLEGDQVEVRGNTATISDANGAPVATIEAEPPQGYKVAYDAHHRYLTVVSTSPFRARGCTSNKWAQWLVGAAANGMVCVPLGIGVGGLTGGVGGALAGGACAAGADALKTWVSC</sequence>
<protein>
    <submittedName>
        <fullName evidence="2">Uncharacterized protein</fullName>
    </submittedName>
</protein>
<evidence type="ECO:0000313" key="2">
    <source>
        <dbReference type="EMBL" id="RGW08615.1"/>
    </source>
</evidence>
<proteinExistence type="predicted"/>
<organism evidence="2 3">
    <name type="scientific">Bifidobacterium pseudolongum</name>
    <dbReference type="NCBI Taxonomy" id="1694"/>
    <lineage>
        <taxon>Bacteria</taxon>
        <taxon>Bacillati</taxon>
        <taxon>Actinomycetota</taxon>
        <taxon>Actinomycetes</taxon>
        <taxon>Bifidobacteriales</taxon>
        <taxon>Bifidobacteriaceae</taxon>
        <taxon>Bifidobacterium</taxon>
    </lineage>
</organism>
<accession>A0A395XDN2</accession>
<comment type="caution">
    <text evidence="2">The sequence shown here is derived from an EMBL/GenBank/DDBJ whole genome shotgun (WGS) entry which is preliminary data.</text>
</comment>
<gene>
    <name evidence="2" type="ORF">DWV92_07180</name>
</gene>
<dbReference type="EMBL" id="QRZV01000004">
    <property type="protein sequence ID" value="RGW08615.1"/>
    <property type="molecule type" value="Genomic_DNA"/>
</dbReference>
<dbReference type="AlphaFoldDB" id="A0A395XDN2"/>
<reference evidence="2 3" key="1">
    <citation type="submission" date="2018-08" db="EMBL/GenBank/DDBJ databases">
        <title>A genome reference for cultivated species of the human gut microbiota.</title>
        <authorList>
            <person name="Zou Y."/>
            <person name="Xue W."/>
            <person name="Luo G."/>
        </authorList>
    </citation>
    <scope>NUCLEOTIDE SEQUENCE [LARGE SCALE GENOMIC DNA]</scope>
    <source>
        <strain evidence="2 3">AF13-3LB</strain>
    </source>
</reference>
<feature type="signal peptide" evidence="1">
    <location>
        <begin position="1"/>
        <end position="34"/>
    </location>
</feature>